<sequence length="149" mass="15483">MRKILTVLLAAVMLVSAMAVTAFAAEDVIFSSADGVASADCGVTNPWDFVNIVGDLWGRGNVIGYSVEDFAAKLDEGATLVMVVGGNTSSTANVAINGVFDAGNPVLTSTDLGDGRYELSVSLADVKAYMDANSITTFDTVSVQTNFNE</sequence>
<evidence type="ECO:0000256" key="1">
    <source>
        <dbReference type="SAM" id="SignalP"/>
    </source>
</evidence>
<accession>A0A9D1T4E7</accession>
<feature type="chain" id="PRO_5039436083" evidence="1">
    <location>
        <begin position="25"/>
        <end position="149"/>
    </location>
</feature>
<reference evidence="2" key="2">
    <citation type="journal article" date="2021" name="PeerJ">
        <title>Extensive microbial diversity within the chicken gut microbiome revealed by metagenomics and culture.</title>
        <authorList>
            <person name="Gilroy R."/>
            <person name="Ravi A."/>
            <person name="Getino M."/>
            <person name="Pursley I."/>
            <person name="Horton D.L."/>
            <person name="Alikhan N.F."/>
            <person name="Baker D."/>
            <person name="Gharbi K."/>
            <person name="Hall N."/>
            <person name="Watson M."/>
            <person name="Adriaenssens E.M."/>
            <person name="Foster-Nyarko E."/>
            <person name="Jarju S."/>
            <person name="Secka A."/>
            <person name="Antonio M."/>
            <person name="Oren A."/>
            <person name="Chaudhuri R.R."/>
            <person name="La Ragione R."/>
            <person name="Hildebrand F."/>
            <person name="Pallen M.J."/>
        </authorList>
    </citation>
    <scope>NUCLEOTIDE SEQUENCE</scope>
    <source>
        <strain evidence="2">1370</strain>
    </source>
</reference>
<proteinExistence type="predicted"/>
<dbReference type="Proteomes" id="UP000823960">
    <property type="component" value="Unassembled WGS sequence"/>
</dbReference>
<name>A0A9D1T4E7_9FIRM</name>
<keyword evidence="1" id="KW-0732">Signal</keyword>
<evidence type="ECO:0000313" key="3">
    <source>
        <dbReference type="Proteomes" id="UP000823960"/>
    </source>
</evidence>
<protein>
    <submittedName>
        <fullName evidence="2">Uncharacterized protein</fullName>
    </submittedName>
</protein>
<organism evidence="2 3">
    <name type="scientific">Candidatus Faeciplasma avium</name>
    <dbReference type="NCBI Taxonomy" id="2840798"/>
    <lineage>
        <taxon>Bacteria</taxon>
        <taxon>Bacillati</taxon>
        <taxon>Bacillota</taxon>
        <taxon>Clostridia</taxon>
        <taxon>Eubacteriales</taxon>
        <taxon>Oscillospiraceae</taxon>
        <taxon>Oscillospiraceae incertae sedis</taxon>
        <taxon>Candidatus Faeciplasma</taxon>
    </lineage>
</organism>
<comment type="caution">
    <text evidence="2">The sequence shown here is derived from an EMBL/GenBank/DDBJ whole genome shotgun (WGS) entry which is preliminary data.</text>
</comment>
<dbReference type="AlphaFoldDB" id="A0A9D1T4E7"/>
<feature type="non-terminal residue" evidence="2">
    <location>
        <position position="149"/>
    </location>
</feature>
<reference evidence="2" key="1">
    <citation type="submission" date="2020-10" db="EMBL/GenBank/DDBJ databases">
        <authorList>
            <person name="Gilroy R."/>
        </authorList>
    </citation>
    <scope>NUCLEOTIDE SEQUENCE</scope>
    <source>
        <strain evidence="2">1370</strain>
    </source>
</reference>
<feature type="signal peptide" evidence="1">
    <location>
        <begin position="1"/>
        <end position="24"/>
    </location>
</feature>
<dbReference type="EMBL" id="DVOL01000084">
    <property type="protein sequence ID" value="HIV11172.1"/>
    <property type="molecule type" value="Genomic_DNA"/>
</dbReference>
<evidence type="ECO:0000313" key="2">
    <source>
        <dbReference type="EMBL" id="HIV11172.1"/>
    </source>
</evidence>
<gene>
    <name evidence="2" type="ORF">IAD28_05735</name>
</gene>